<dbReference type="OrthoDB" id="3358048at2759"/>
<evidence type="ECO:0000256" key="2">
    <source>
        <dbReference type="SAM" id="Phobius"/>
    </source>
</evidence>
<feature type="compositionally biased region" description="Basic and acidic residues" evidence="1">
    <location>
        <begin position="11"/>
        <end position="22"/>
    </location>
</feature>
<keyword evidence="2" id="KW-0812">Transmembrane</keyword>
<dbReference type="Proteomes" id="UP000002038">
    <property type="component" value="Unassembled WGS sequence"/>
</dbReference>
<sequence length="193" mass="22023">MASLNLRRTFRYPDSESENEAREEMDEQEQEEVIQKLLRRDEDRNAQYRLVFTAIPLASVFLYLPCILSSTSTGSGRLLCLLSITSLLSTAYIMKYFRLERPDPKGKRPIRDIAAEQGPMIVRQHLSTANTVICALLSVIAFYAANQTYQGDIFWALYLVPGIVFLLVSVSRQIMVSVDIKELEGLRYEYKGA</sequence>
<evidence type="ECO:0000313" key="4">
    <source>
        <dbReference type="Proteomes" id="UP000002038"/>
    </source>
</evidence>
<dbReference type="RefSeq" id="XP_002624935.1">
    <property type="nucleotide sequence ID" value="XM_002624889.2"/>
</dbReference>
<dbReference type="KEGG" id="bgh:BDBG_04799"/>
<keyword evidence="4" id="KW-1185">Reference proteome</keyword>
<feature type="region of interest" description="Disordered" evidence="1">
    <location>
        <begin position="1"/>
        <end position="28"/>
    </location>
</feature>
<dbReference type="GeneID" id="8504706"/>
<feature type="transmembrane region" description="Helical" evidence="2">
    <location>
        <begin position="153"/>
        <end position="171"/>
    </location>
</feature>
<keyword evidence="2" id="KW-1133">Transmembrane helix</keyword>
<name>A0A179UKN6_BLAGS</name>
<evidence type="ECO:0000256" key="1">
    <source>
        <dbReference type="SAM" id="MobiDB-lite"/>
    </source>
</evidence>
<dbReference type="EMBL" id="GG657455">
    <property type="protein sequence ID" value="OAT08534.1"/>
    <property type="molecule type" value="Genomic_DNA"/>
</dbReference>
<feature type="transmembrane region" description="Helical" evidence="2">
    <location>
        <begin position="129"/>
        <end position="147"/>
    </location>
</feature>
<evidence type="ECO:0000313" key="3">
    <source>
        <dbReference type="EMBL" id="OAT08534.1"/>
    </source>
</evidence>
<dbReference type="AlphaFoldDB" id="A0A179UKN6"/>
<accession>A0A179UKN6</accession>
<proteinExistence type="predicted"/>
<organism evidence="3 4">
    <name type="scientific">Blastomyces gilchristii (strain SLH14081)</name>
    <name type="common">Blastomyces dermatitidis</name>
    <dbReference type="NCBI Taxonomy" id="559298"/>
    <lineage>
        <taxon>Eukaryota</taxon>
        <taxon>Fungi</taxon>
        <taxon>Dikarya</taxon>
        <taxon>Ascomycota</taxon>
        <taxon>Pezizomycotina</taxon>
        <taxon>Eurotiomycetes</taxon>
        <taxon>Eurotiomycetidae</taxon>
        <taxon>Onygenales</taxon>
        <taxon>Ajellomycetaceae</taxon>
        <taxon>Blastomyces</taxon>
    </lineage>
</organism>
<dbReference type="VEuPathDB" id="FungiDB:BDBG_04799"/>
<protein>
    <submittedName>
        <fullName evidence="3">Uncharacterized protein</fullName>
    </submittedName>
</protein>
<keyword evidence="2" id="KW-0472">Membrane</keyword>
<feature type="transmembrane region" description="Helical" evidence="2">
    <location>
        <begin position="76"/>
        <end position="97"/>
    </location>
</feature>
<reference evidence="4" key="1">
    <citation type="journal article" date="2015" name="PLoS Genet.">
        <title>The dynamic genome and transcriptome of the human fungal pathogen Blastomyces and close relative Emmonsia.</title>
        <authorList>
            <person name="Munoz J.F."/>
            <person name="Gauthier G.M."/>
            <person name="Desjardins C.A."/>
            <person name="Gallo J.E."/>
            <person name="Holder J."/>
            <person name="Sullivan T.D."/>
            <person name="Marty A.J."/>
            <person name="Carmen J.C."/>
            <person name="Chen Z."/>
            <person name="Ding L."/>
            <person name="Gujja S."/>
            <person name="Magrini V."/>
            <person name="Misas E."/>
            <person name="Mitreva M."/>
            <person name="Priest M."/>
            <person name="Saif S."/>
            <person name="Whiston E.A."/>
            <person name="Young S."/>
            <person name="Zeng Q."/>
            <person name="Goldman W.E."/>
            <person name="Mardis E.R."/>
            <person name="Taylor J.W."/>
            <person name="McEwen J.G."/>
            <person name="Clay O.K."/>
            <person name="Klein B.S."/>
            <person name="Cuomo C.A."/>
        </authorList>
    </citation>
    <scope>NUCLEOTIDE SEQUENCE [LARGE SCALE GENOMIC DNA]</scope>
    <source>
        <strain evidence="4">SLH14081</strain>
    </source>
</reference>
<feature type="transmembrane region" description="Helical" evidence="2">
    <location>
        <begin position="46"/>
        <end position="64"/>
    </location>
</feature>
<gene>
    <name evidence="3" type="ORF">BDBG_04799</name>
</gene>